<reference evidence="2 3" key="1">
    <citation type="journal article" date="2017" name="BMC Biol.">
        <title>Genomic innovations, transcriptional plasticity and gene loss underlying the evolution and divergence of two highly polyphagous and invasive Helicoverpa pest species.</title>
        <authorList>
            <person name="Pearce S.L."/>
            <person name="Clarke D.F."/>
            <person name="East P.D."/>
            <person name="Elfekih S."/>
            <person name="Gordon K.H."/>
            <person name="Jermiin L.S."/>
            <person name="McGaughran A."/>
            <person name="Oakeshott J.G."/>
            <person name="Papanikolaou A."/>
            <person name="Perera O.P."/>
            <person name="Rane R.V."/>
            <person name="Richards S."/>
            <person name="Tay W.T."/>
            <person name="Walsh T.K."/>
            <person name="Anderson A."/>
            <person name="Anderson C.J."/>
            <person name="Asgari S."/>
            <person name="Board P.G."/>
            <person name="Bretschneider A."/>
            <person name="Campbell P.M."/>
            <person name="Chertemps T."/>
            <person name="Christeller J.T."/>
            <person name="Coppin C.W."/>
            <person name="Downes S.J."/>
            <person name="Duan G."/>
            <person name="Farnsworth C.A."/>
            <person name="Good R.T."/>
            <person name="Han L.B."/>
            <person name="Han Y.C."/>
            <person name="Hatje K."/>
            <person name="Horne I."/>
            <person name="Huang Y.P."/>
            <person name="Hughes D.S."/>
            <person name="Jacquin-Joly E."/>
            <person name="James W."/>
            <person name="Jhangiani S."/>
            <person name="Kollmar M."/>
            <person name="Kuwar S.S."/>
            <person name="Li S."/>
            <person name="Liu N.Y."/>
            <person name="Maibeche M.T."/>
            <person name="Miller J.R."/>
            <person name="Montagne N."/>
            <person name="Perry T."/>
            <person name="Qu J."/>
            <person name="Song S.V."/>
            <person name="Sutton G.G."/>
            <person name="Vogel H."/>
            <person name="Walenz B.P."/>
            <person name="Xu W."/>
            <person name="Zhang H.J."/>
            <person name="Zou Z."/>
            <person name="Batterham P."/>
            <person name="Edwards O.R."/>
            <person name="Feyereisen R."/>
            <person name="Gibbs R.A."/>
            <person name="Heckel D.G."/>
            <person name="McGrath A."/>
            <person name="Robin C."/>
            <person name="Scherer S.E."/>
            <person name="Worley K.C."/>
            <person name="Wu Y.D."/>
        </authorList>
    </citation>
    <scope>NUCLEOTIDE SEQUENCE [LARGE SCALE GENOMIC DNA]</scope>
    <source>
        <strain evidence="2">Harm_GR_Male_#8</strain>
        <tissue evidence="2">Whole organism</tissue>
    </source>
</reference>
<organism evidence="2 3">
    <name type="scientific">Helicoverpa armigera</name>
    <name type="common">Cotton bollworm</name>
    <name type="synonym">Heliothis armigera</name>
    <dbReference type="NCBI Taxonomy" id="29058"/>
    <lineage>
        <taxon>Eukaryota</taxon>
        <taxon>Metazoa</taxon>
        <taxon>Ecdysozoa</taxon>
        <taxon>Arthropoda</taxon>
        <taxon>Hexapoda</taxon>
        <taxon>Insecta</taxon>
        <taxon>Pterygota</taxon>
        <taxon>Neoptera</taxon>
        <taxon>Endopterygota</taxon>
        <taxon>Lepidoptera</taxon>
        <taxon>Glossata</taxon>
        <taxon>Ditrysia</taxon>
        <taxon>Noctuoidea</taxon>
        <taxon>Noctuidae</taxon>
        <taxon>Heliothinae</taxon>
        <taxon>Helicoverpa</taxon>
    </lineage>
</organism>
<evidence type="ECO:0000313" key="3">
    <source>
        <dbReference type="Proteomes" id="UP000249218"/>
    </source>
</evidence>
<evidence type="ECO:0000313" key="2">
    <source>
        <dbReference type="EMBL" id="PZC73053.1"/>
    </source>
</evidence>
<accession>A0A2W1BMY9</accession>
<gene>
    <name evidence="2" type="primary">HaOG210141</name>
    <name evidence="2" type="ORF">B5X24_HaOG210141</name>
</gene>
<proteinExistence type="predicted"/>
<dbReference type="Proteomes" id="UP000249218">
    <property type="component" value="Unassembled WGS sequence"/>
</dbReference>
<dbReference type="EMBL" id="KZ150131">
    <property type="protein sequence ID" value="PZC73053.1"/>
    <property type="molecule type" value="Genomic_DNA"/>
</dbReference>
<keyword evidence="3" id="KW-1185">Reference proteome</keyword>
<name>A0A2W1BMY9_HELAM</name>
<evidence type="ECO:0000256" key="1">
    <source>
        <dbReference type="SAM" id="SignalP"/>
    </source>
</evidence>
<dbReference type="AlphaFoldDB" id="A0A2W1BMY9"/>
<sequence length="194" mass="21404">MYSVYAFIILFIIKNSAAAVVHLEAIKLNANGASNVTQSSNISVSSTTESVNEETKTTEVRAIEENHENPSIKSPVTEEAKNVPENVKVDKTEHDSSAVKQGKLNKREKKVQFKISILKDPTTSSSTTTTTTEVPVKKIPENIIETRRMSGSNIYVPVSDDIRPKYDEDTFGKGIVRSGLSLIDLKGNILRIRL</sequence>
<feature type="signal peptide" evidence="1">
    <location>
        <begin position="1"/>
        <end position="18"/>
    </location>
</feature>
<keyword evidence="1" id="KW-0732">Signal</keyword>
<protein>
    <submittedName>
        <fullName evidence="2">Uncharacterized protein</fullName>
    </submittedName>
</protein>
<feature type="chain" id="PRO_5015935512" evidence="1">
    <location>
        <begin position="19"/>
        <end position="194"/>
    </location>
</feature>